<comment type="caution">
    <text evidence="1">The sequence shown here is derived from an EMBL/GenBank/DDBJ whole genome shotgun (WGS) entry which is preliminary data.</text>
</comment>
<keyword evidence="2" id="KW-1185">Reference proteome</keyword>
<sequence>MSSLSPESLYQLLPEIYRRRDEEQGFPLKALMEILAEQAGIVKHDIDRLYDNQFIETCDEWAAPYLGELVGYRHGPEIPGVSQRAAAANQIRLTRKRGVALALEQLATDTTRWPARVVEFFQLLARPEHLAAIRPENHYTLDVRDSTKCDAIGSAFDSASYSMATGRISQGEGRHHFRHVGIFLWRLGQYRQSILPAYRFAARRYLFNPLGCNTPLFNQPIPEPNINHLANEENLPVALKRNAIAGDRLSVFYPHAFTLVIDGILLTDDQIQICNLSDAGADWAHSPVSLVSVDPELGRISLPASLPEPESLEVTYHYGACADIGGGAYSRSEGFIVSHVAVQSIGDGDSIQVALDLLVTGGIAEIGVSHRFAESPNVAVDTDQTLSLRAADGHRAFIDLEGDEMILEGGPESEIVLDGLVITNGRVIVPDNGDNTLRRLVLRNVTMVPGLSLDIHGEPVSPNSPSLVVEIPNVTVEIEQSILGSIRTVEGASVTVKDSIIDATSKTGTAFSSLDGMSHGGMLTLCESTVIGKVAARSFPLISNSILDASLDDADAWTAPVWALQRQTGCARFSYIPPESRVPRQHRCQPQFAVSKAIEAAQLRNPSLTELAESHIARGVRARVVPAFTSTRYNAPAYGQLLLSAPEELRRGADSGSEMGVYHHLYHPQRHDALLFRLNEFLPIGLDAGLIYVT</sequence>
<organism evidence="1 2">
    <name type="scientific">Enterovibrio qingdaonensis</name>
    <dbReference type="NCBI Taxonomy" id="2899818"/>
    <lineage>
        <taxon>Bacteria</taxon>
        <taxon>Pseudomonadati</taxon>
        <taxon>Pseudomonadota</taxon>
        <taxon>Gammaproteobacteria</taxon>
        <taxon>Vibrionales</taxon>
        <taxon>Vibrionaceae</taxon>
        <taxon>Enterovibrio</taxon>
    </lineage>
</organism>
<dbReference type="RefSeq" id="WP_274140545.1">
    <property type="nucleotide sequence ID" value="NZ_JAJUBB010000002.1"/>
</dbReference>
<accession>A0ABT5QIM9</accession>
<evidence type="ECO:0000313" key="2">
    <source>
        <dbReference type="Proteomes" id="UP001149821"/>
    </source>
</evidence>
<dbReference type="Proteomes" id="UP001149821">
    <property type="component" value="Unassembled WGS sequence"/>
</dbReference>
<evidence type="ECO:0008006" key="3">
    <source>
        <dbReference type="Google" id="ProtNLM"/>
    </source>
</evidence>
<gene>
    <name evidence="1" type="ORF">LRP49_04620</name>
</gene>
<dbReference type="EMBL" id="JAJUBB010000002">
    <property type="protein sequence ID" value="MDD1780479.1"/>
    <property type="molecule type" value="Genomic_DNA"/>
</dbReference>
<evidence type="ECO:0000313" key="1">
    <source>
        <dbReference type="EMBL" id="MDD1780479.1"/>
    </source>
</evidence>
<proteinExistence type="predicted"/>
<name>A0ABT5QIM9_9GAMM</name>
<reference evidence="1" key="1">
    <citation type="submission" date="2021-12" db="EMBL/GenBank/DDBJ databases">
        <title>Enterovibrio ZSDZ35 sp. nov. and Enterovibrio ZSDZ42 sp. nov., isolated from coastal seawater in Qingdao.</title>
        <authorList>
            <person name="Zhang P."/>
        </authorList>
    </citation>
    <scope>NUCLEOTIDE SEQUENCE</scope>
    <source>
        <strain evidence="1">ZSDZ35</strain>
    </source>
</reference>
<protein>
    <recommendedName>
        <fullName evidence="3">Phage tail protein (Tail_P2_I)</fullName>
    </recommendedName>
</protein>